<evidence type="ECO:0000313" key="4">
    <source>
        <dbReference type="Proteomes" id="UP000430021"/>
    </source>
</evidence>
<dbReference type="OrthoDB" id="5679686at2"/>
<dbReference type="InterPro" id="IPR029063">
    <property type="entry name" value="SAM-dependent_MTases_sf"/>
</dbReference>
<name>A0A6I4UQ77_9SPHN</name>
<comment type="caution">
    <text evidence="3">The sequence shown here is derived from an EMBL/GenBank/DDBJ whole genome shotgun (WGS) entry which is preliminary data.</text>
</comment>
<evidence type="ECO:0000313" key="3">
    <source>
        <dbReference type="EMBL" id="MXP39954.1"/>
    </source>
</evidence>
<reference evidence="3 4" key="1">
    <citation type="submission" date="2019-12" db="EMBL/GenBank/DDBJ databases">
        <title>Genomic-based taxomic classification of the family Erythrobacteraceae.</title>
        <authorList>
            <person name="Xu L."/>
        </authorList>
    </citation>
    <scope>NUCLEOTIDE SEQUENCE [LARGE SCALE GENOMIC DNA]</scope>
    <source>
        <strain evidence="3 4">JCM 10282</strain>
    </source>
</reference>
<dbReference type="InterPro" id="IPR052514">
    <property type="entry name" value="SAM-dependent_MTase"/>
</dbReference>
<proteinExistence type="predicted"/>
<evidence type="ECO:0000259" key="1">
    <source>
        <dbReference type="Pfam" id="PF05050"/>
    </source>
</evidence>
<dbReference type="Proteomes" id="UP000548685">
    <property type="component" value="Unassembled WGS sequence"/>
</dbReference>
<dbReference type="Pfam" id="PF05050">
    <property type="entry name" value="Methyltransf_21"/>
    <property type="match status" value="1"/>
</dbReference>
<reference evidence="2 5" key="2">
    <citation type="submission" date="2020-08" db="EMBL/GenBank/DDBJ databases">
        <title>Genomic Encyclopedia of Type Strains, Phase IV (KMG-IV): sequencing the most valuable type-strain genomes for metagenomic binning, comparative biology and taxonomic classification.</title>
        <authorList>
            <person name="Goeker M."/>
        </authorList>
    </citation>
    <scope>NUCLEOTIDE SEQUENCE [LARGE SCALE GENOMIC DNA]</scope>
    <source>
        <strain evidence="2 5">DSM 8510</strain>
    </source>
</reference>
<dbReference type="EMBL" id="WTYB01000006">
    <property type="protein sequence ID" value="MXP39954.1"/>
    <property type="molecule type" value="Genomic_DNA"/>
</dbReference>
<keyword evidence="5" id="KW-1185">Reference proteome</keyword>
<feature type="domain" description="Methyltransferase FkbM" evidence="1">
    <location>
        <begin position="41"/>
        <end position="207"/>
    </location>
</feature>
<sequence>MAIAAPEQHHLVNILRYGGDFEPEFMDLFCKLYAPGTTAIDVGANIGLYSASLLQRHSSARVISIECAPQTVPYIQKTVSLSEHRDRWQLVEQAVGDTPGGSVEFFAGTAQDGVFDGLRNTGRGGQKSGVKVPITTLDVIWEEAGRPSVSIIKIDIEGGETTAIAGAHNLIAAQHPYILMEWNADNLAAWDIKVETLLNFRELGYRVVAVPQFWEVDHSNLSIATKITEMYLLYPS</sequence>
<keyword evidence="3" id="KW-0489">Methyltransferase</keyword>
<dbReference type="EMBL" id="JACICE010000006">
    <property type="protein sequence ID" value="MBB3777213.1"/>
    <property type="molecule type" value="Genomic_DNA"/>
</dbReference>
<dbReference type="NCBIfam" id="TIGR01444">
    <property type="entry name" value="fkbM_fam"/>
    <property type="match status" value="1"/>
</dbReference>
<organism evidence="3 4">
    <name type="scientific">Erythrobacter ramosus</name>
    <dbReference type="NCBI Taxonomy" id="35811"/>
    <lineage>
        <taxon>Bacteria</taxon>
        <taxon>Pseudomonadati</taxon>
        <taxon>Pseudomonadota</taxon>
        <taxon>Alphaproteobacteria</taxon>
        <taxon>Sphingomonadales</taxon>
        <taxon>Erythrobacteraceae</taxon>
        <taxon>Erythrobacter/Porphyrobacter group</taxon>
        <taxon>Erythrobacter</taxon>
    </lineage>
</organism>
<dbReference type="AlphaFoldDB" id="A0A6I4UQ77"/>
<dbReference type="Proteomes" id="UP000430021">
    <property type="component" value="Unassembled WGS sequence"/>
</dbReference>
<dbReference type="GO" id="GO:0032259">
    <property type="term" value="P:methylation"/>
    <property type="evidence" value="ECO:0007669"/>
    <property type="project" value="UniProtKB-KW"/>
</dbReference>
<dbReference type="PANTHER" id="PTHR34203:SF15">
    <property type="entry name" value="SLL1173 PROTEIN"/>
    <property type="match status" value="1"/>
</dbReference>
<evidence type="ECO:0000313" key="2">
    <source>
        <dbReference type="EMBL" id="MBB3777213.1"/>
    </source>
</evidence>
<dbReference type="InterPro" id="IPR006342">
    <property type="entry name" value="FkbM_mtfrase"/>
</dbReference>
<keyword evidence="3" id="KW-0808">Transferase</keyword>
<dbReference type="GO" id="GO:0008168">
    <property type="term" value="F:methyltransferase activity"/>
    <property type="evidence" value="ECO:0007669"/>
    <property type="project" value="UniProtKB-KW"/>
</dbReference>
<dbReference type="SUPFAM" id="SSF53335">
    <property type="entry name" value="S-adenosyl-L-methionine-dependent methyltransferases"/>
    <property type="match status" value="1"/>
</dbReference>
<gene>
    <name evidence="2" type="ORF">FHS52_003210</name>
    <name evidence="3" type="ORF">GRI59_15205</name>
</gene>
<dbReference type="PANTHER" id="PTHR34203">
    <property type="entry name" value="METHYLTRANSFERASE, FKBM FAMILY PROTEIN"/>
    <property type="match status" value="1"/>
</dbReference>
<dbReference type="Gene3D" id="3.40.50.150">
    <property type="entry name" value="Vaccinia Virus protein VP39"/>
    <property type="match status" value="1"/>
</dbReference>
<dbReference type="RefSeq" id="WP_160762107.1">
    <property type="nucleotide sequence ID" value="NZ_BAAADZ010000003.1"/>
</dbReference>
<evidence type="ECO:0000313" key="5">
    <source>
        <dbReference type="Proteomes" id="UP000548685"/>
    </source>
</evidence>
<protein>
    <submittedName>
        <fullName evidence="3">FkbM family methyltransferase</fullName>
    </submittedName>
</protein>
<accession>A0A6I4UQ77</accession>